<feature type="transmembrane region" description="Helical" evidence="1">
    <location>
        <begin position="63"/>
        <end position="88"/>
    </location>
</feature>
<protein>
    <submittedName>
        <fullName evidence="3">Uncharacterized protein</fullName>
    </submittedName>
</protein>
<evidence type="ECO:0000313" key="3">
    <source>
        <dbReference type="WBParaSite" id="PSAMB.scaffold2100size25414.g16296.t1"/>
    </source>
</evidence>
<keyword evidence="2" id="KW-1185">Reference proteome</keyword>
<reference evidence="3" key="1">
    <citation type="submission" date="2022-11" db="UniProtKB">
        <authorList>
            <consortium name="WormBaseParasite"/>
        </authorList>
    </citation>
    <scope>IDENTIFICATION</scope>
</reference>
<sequence length="95" mass="10891">MITVYTEQDVPKNYMSRQYQPSNNGHQYQTGNNGYQIQQQYVYDTGMMPAQQEEPNTSKGRKFVIIFGAAGCCILVTLVAIFVLMVILNNWGYLR</sequence>
<organism evidence="2 3">
    <name type="scientific">Plectus sambesii</name>
    <dbReference type="NCBI Taxonomy" id="2011161"/>
    <lineage>
        <taxon>Eukaryota</taxon>
        <taxon>Metazoa</taxon>
        <taxon>Ecdysozoa</taxon>
        <taxon>Nematoda</taxon>
        <taxon>Chromadorea</taxon>
        <taxon>Plectida</taxon>
        <taxon>Plectina</taxon>
        <taxon>Plectoidea</taxon>
        <taxon>Plectidae</taxon>
        <taxon>Plectus</taxon>
    </lineage>
</organism>
<evidence type="ECO:0000256" key="1">
    <source>
        <dbReference type="SAM" id="Phobius"/>
    </source>
</evidence>
<dbReference type="Proteomes" id="UP000887566">
    <property type="component" value="Unplaced"/>
</dbReference>
<name>A0A914VKC2_9BILA</name>
<dbReference type="WBParaSite" id="PSAMB.scaffold2100size25414.g16296.t1">
    <property type="protein sequence ID" value="PSAMB.scaffold2100size25414.g16296.t1"/>
    <property type="gene ID" value="PSAMB.scaffold2100size25414.g16296"/>
</dbReference>
<keyword evidence="1" id="KW-0472">Membrane</keyword>
<keyword evidence="1" id="KW-0812">Transmembrane</keyword>
<dbReference type="AlphaFoldDB" id="A0A914VKC2"/>
<accession>A0A914VKC2</accession>
<proteinExistence type="predicted"/>
<keyword evidence="1" id="KW-1133">Transmembrane helix</keyword>
<evidence type="ECO:0000313" key="2">
    <source>
        <dbReference type="Proteomes" id="UP000887566"/>
    </source>
</evidence>